<sequence length="188" mass="21856">MQRIASDILFSFELNGMRKRLVIMVMGLPGSGKTFFARHLSHAIDAVYIGSDEVRRQLRFMGKYQNQYKFKVYGEMLEQAEKYLLKGSRVVLDATFYLKEMRLKVAELAKKQEAVLISILVEAEDSVIRERLSKPRADSEADWDVYQKLKGEFEPMEGLFLSLKSDNENIDTMLRQTIQYITLHYGKL</sequence>
<proteinExistence type="predicted"/>
<name>A0A4Q7P866_9BACT</name>
<comment type="caution">
    <text evidence="1">The sequence shown here is derived from an EMBL/GenBank/DDBJ whole genome shotgun (WGS) entry which is preliminary data.</text>
</comment>
<dbReference type="Proteomes" id="UP000292209">
    <property type="component" value="Unassembled WGS sequence"/>
</dbReference>
<evidence type="ECO:0000313" key="2">
    <source>
        <dbReference type="Proteomes" id="UP000292209"/>
    </source>
</evidence>
<dbReference type="PANTHER" id="PTHR43883">
    <property type="entry name" value="SLR0207 PROTEIN"/>
    <property type="match status" value="1"/>
</dbReference>
<protein>
    <recommendedName>
        <fullName evidence="3">Kinase</fullName>
    </recommendedName>
</protein>
<reference evidence="1 2" key="1">
    <citation type="submission" date="2019-02" db="EMBL/GenBank/DDBJ databases">
        <title>Genomic Encyclopedia of Archaeal and Bacterial Type Strains, Phase II (KMG-II): from individual species to whole genera.</title>
        <authorList>
            <person name="Goeker M."/>
        </authorList>
    </citation>
    <scope>NUCLEOTIDE SEQUENCE [LARGE SCALE GENOMIC DNA]</scope>
    <source>
        <strain evidence="1 2">DSM 21411</strain>
    </source>
</reference>
<evidence type="ECO:0000313" key="1">
    <source>
        <dbReference type="EMBL" id="RZS96294.1"/>
    </source>
</evidence>
<gene>
    <name evidence="1" type="ORF">BC751_1861</name>
</gene>
<dbReference type="AlphaFoldDB" id="A0A4Q7P866"/>
<evidence type="ECO:0008006" key="3">
    <source>
        <dbReference type="Google" id="ProtNLM"/>
    </source>
</evidence>
<dbReference type="PANTHER" id="PTHR43883:SF1">
    <property type="entry name" value="GLUCONOKINASE"/>
    <property type="match status" value="1"/>
</dbReference>
<dbReference type="InterPro" id="IPR052732">
    <property type="entry name" value="Cell-binding_unc_protein"/>
</dbReference>
<dbReference type="Gene3D" id="3.40.50.300">
    <property type="entry name" value="P-loop containing nucleotide triphosphate hydrolases"/>
    <property type="match status" value="1"/>
</dbReference>
<dbReference type="Pfam" id="PF13671">
    <property type="entry name" value="AAA_33"/>
    <property type="match status" value="1"/>
</dbReference>
<keyword evidence="2" id="KW-1185">Reference proteome</keyword>
<accession>A0A4Q7P866</accession>
<dbReference type="SUPFAM" id="SSF52540">
    <property type="entry name" value="P-loop containing nucleoside triphosphate hydrolases"/>
    <property type="match status" value="1"/>
</dbReference>
<organism evidence="1 2">
    <name type="scientific">Cecembia calidifontis</name>
    <dbReference type="NCBI Taxonomy" id="1187080"/>
    <lineage>
        <taxon>Bacteria</taxon>
        <taxon>Pseudomonadati</taxon>
        <taxon>Bacteroidota</taxon>
        <taxon>Cytophagia</taxon>
        <taxon>Cytophagales</taxon>
        <taxon>Cyclobacteriaceae</taxon>
        <taxon>Cecembia</taxon>
    </lineage>
</organism>
<dbReference type="RefSeq" id="WP_130275268.1">
    <property type="nucleotide sequence ID" value="NZ_SGXG01000001.1"/>
</dbReference>
<dbReference type="EMBL" id="SGXG01000001">
    <property type="protein sequence ID" value="RZS96294.1"/>
    <property type="molecule type" value="Genomic_DNA"/>
</dbReference>
<dbReference type="OrthoDB" id="9805698at2"/>
<dbReference type="InterPro" id="IPR027417">
    <property type="entry name" value="P-loop_NTPase"/>
</dbReference>